<dbReference type="EMBL" id="JEME01002682">
    <property type="protein sequence ID" value="KYG03525.1"/>
    <property type="molecule type" value="Genomic_DNA"/>
</dbReference>
<organism evidence="1 2">
    <name type="scientific">Sorangium cellulosum</name>
    <name type="common">Polyangium cellulosum</name>
    <dbReference type="NCBI Taxonomy" id="56"/>
    <lineage>
        <taxon>Bacteria</taxon>
        <taxon>Pseudomonadati</taxon>
        <taxon>Myxococcota</taxon>
        <taxon>Polyangia</taxon>
        <taxon>Polyangiales</taxon>
        <taxon>Polyangiaceae</taxon>
        <taxon>Sorangium</taxon>
    </lineage>
</organism>
<dbReference type="NCBIfam" id="TIGR02243">
    <property type="entry name" value="putative baseplate assembly protein"/>
    <property type="match status" value="1"/>
</dbReference>
<reference evidence="1 2" key="1">
    <citation type="submission" date="2014-02" db="EMBL/GenBank/DDBJ databases">
        <title>The small core and large imbalanced accessory genome model reveals a collaborative survival strategy of Sorangium cellulosum strains in nature.</title>
        <authorList>
            <person name="Han K."/>
            <person name="Peng R."/>
            <person name="Blom J."/>
            <person name="Li Y.-Z."/>
        </authorList>
    </citation>
    <scope>NUCLEOTIDE SEQUENCE [LARGE SCALE GENOMIC DNA]</scope>
    <source>
        <strain evidence="1 2">So0007-03</strain>
    </source>
</reference>
<protein>
    <submittedName>
        <fullName evidence="1">Uncharacterized protein</fullName>
    </submittedName>
</protein>
<proteinExistence type="predicted"/>
<accession>A0A150TFN7</accession>
<dbReference type="InterPro" id="IPR011749">
    <property type="entry name" value="CHP02243"/>
</dbReference>
<evidence type="ECO:0000313" key="2">
    <source>
        <dbReference type="Proteomes" id="UP000075502"/>
    </source>
</evidence>
<sequence length="672" mass="72176">MPFTPKTLDDRTFQRLFDEAKRRIPAYLPEWTDHGESDPGITLLQLFAWLTETAIFRLDQVPDERMFVSFLNLLGVSPAPARPAEAVIEVAMVPGAAPMTLAPQQLRLKAPGAGAETIPFEADRPVPLVGATLGAVLVDDGVSPARLDATPMNERGDAPYAPFGATRDAGGALYLGLDVPPGRALVGAGARAELQIFARCEEPAAQLRYASTSLEKRVVPLDGDVIWEGRTEGHTWAPLELVADETRGLRRSGLLRVVLTDRLRPATEAGDAGAVSRFWIRAVAAAARPPEAPSVRAVSINAARVRQLRTYLREPLFPGSDGTPRQTRAVRHPPILLDPDDPPRLEVNEPTSDAGALAFRAWTWVDDLATREASGQIAPEGHPLRVFRVSDDRARVEFGDGIEGMIPPRGPDNLRLTYRSGGGAAGNVAAGQISLDASIPGVRGVVQREDASGGSDEESVEDARLRAPGRIRALERAVTAADFEVIARERANVARASAINRYHPLYPGAKVTGAVTLVVIPRHRADDPAPLPTQAFLDEVALAVEPCRVLTTELFVVAPRYRRVVVDVEVEVRHDADAPAIRAAVAAELRRYFDPIVGGRDGDGWPLGEPIVHGELIDVLGGVDRVIAVLGLSIALDGVTAPRCGDVTLGSPLDLLASGLHRVRVSAPRPRR</sequence>
<evidence type="ECO:0000313" key="1">
    <source>
        <dbReference type="EMBL" id="KYG03525.1"/>
    </source>
</evidence>
<name>A0A150TFN7_SORCE</name>
<dbReference type="AlphaFoldDB" id="A0A150TFN7"/>
<dbReference type="Proteomes" id="UP000075502">
    <property type="component" value="Unassembled WGS sequence"/>
</dbReference>
<gene>
    <name evidence="1" type="ORF">BE21_04625</name>
</gene>
<comment type="caution">
    <text evidence="1">The sequence shown here is derived from an EMBL/GenBank/DDBJ whole genome shotgun (WGS) entry which is preliminary data.</text>
</comment>